<protein>
    <submittedName>
        <fullName evidence="2">SAM-dependent methyltransferase</fullName>
    </submittedName>
</protein>
<dbReference type="AlphaFoldDB" id="A0A839E7R3"/>
<keyword evidence="3" id="KW-1185">Reference proteome</keyword>
<accession>A0A839E7R3</accession>
<feature type="domain" description="Methyltransferase" evidence="1">
    <location>
        <begin position="63"/>
        <end position="161"/>
    </location>
</feature>
<dbReference type="GO" id="GO:0008168">
    <property type="term" value="F:methyltransferase activity"/>
    <property type="evidence" value="ECO:0007669"/>
    <property type="project" value="UniProtKB-KW"/>
</dbReference>
<dbReference type="InterPro" id="IPR041698">
    <property type="entry name" value="Methyltransf_25"/>
</dbReference>
<evidence type="ECO:0000313" key="3">
    <source>
        <dbReference type="Proteomes" id="UP000585905"/>
    </source>
</evidence>
<dbReference type="Proteomes" id="UP000585905">
    <property type="component" value="Unassembled WGS sequence"/>
</dbReference>
<reference evidence="2 3" key="1">
    <citation type="submission" date="2020-07" db="EMBL/GenBank/DDBJ databases">
        <title>Sequencing the genomes of 1000 actinobacteria strains.</title>
        <authorList>
            <person name="Klenk H.-P."/>
        </authorList>
    </citation>
    <scope>NUCLEOTIDE SEQUENCE [LARGE SCALE GENOMIC DNA]</scope>
    <source>
        <strain evidence="2 3">DSM 19663</strain>
    </source>
</reference>
<sequence length="289" mass="32101">MGAGIEPEWVALNRAHWDEKVPVHLGSDFYDLAPLRRGEGRLYPIEEAELTRIAPDGWAGLRVLHLQCHFGADSLVLAQRGAEVVGLDFSMPAISAARELADELGLADRTRFVCADLYDARHRLPDPEGFDVVYTTWGTIGWLPDIAEWARIIAWFLKPGGRLYFADGHPTAFVFDDAAGSVPVDGRPFPLPSYGYFREGGLSTDEDGDYAEPDARLENSRTVEWMHPLGRTITELIAAGLDIDFLHEHDAVPWRIFAACERGDDALWRMPGETMLPLGMSLGATRRAD</sequence>
<keyword evidence="2" id="KW-0489">Methyltransferase</keyword>
<evidence type="ECO:0000313" key="2">
    <source>
        <dbReference type="EMBL" id="MBA8847800.1"/>
    </source>
</evidence>
<dbReference type="RefSeq" id="WP_182490633.1">
    <property type="nucleotide sequence ID" value="NZ_BAAAOV010000001.1"/>
</dbReference>
<gene>
    <name evidence="2" type="ORF">FHX53_001392</name>
</gene>
<dbReference type="Gene3D" id="3.40.50.150">
    <property type="entry name" value="Vaccinia Virus protein VP39"/>
    <property type="match status" value="1"/>
</dbReference>
<dbReference type="CDD" id="cd02440">
    <property type="entry name" value="AdoMet_MTases"/>
    <property type="match status" value="1"/>
</dbReference>
<proteinExistence type="predicted"/>
<keyword evidence="2" id="KW-0808">Transferase</keyword>
<dbReference type="Pfam" id="PF13649">
    <property type="entry name" value="Methyltransf_25"/>
    <property type="match status" value="1"/>
</dbReference>
<evidence type="ECO:0000259" key="1">
    <source>
        <dbReference type="Pfam" id="PF13649"/>
    </source>
</evidence>
<dbReference type="EMBL" id="JACGWX010000003">
    <property type="protein sequence ID" value="MBA8847800.1"/>
    <property type="molecule type" value="Genomic_DNA"/>
</dbReference>
<name>A0A839E7R3_9MICO</name>
<dbReference type="GO" id="GO:0032259">
    <property type="term" value="P:methylation"/>
    <property type="evidence" value="ECO:0007669"/>
    <property type="project" value="UniProtKB-KW"/>
</dbReference>
<dbReference type="SUPFAM" id="SSF53335">
    <property type="entry name" value="S-adenosyl-L-methionine-dependent methyltransferases"/>
    <property type="match status" value="1"/>
</dbReference>
<dbReference type="InterPro" id="IPR029063">
    <property type="entry name" value="SAM-dependent_MTases_sf"/>
</dbReference>
<comment type="caution">
    <text evidence="2">The sequence shown here is derived from an EMBL/GenBank/DDBJ whole genome shotgun (WGS) entry which is preliminary data.</text>
</comment>
<organism evidence="2 3">
    <name type="scientific">Microcella alkalica</name>
    <dbReference type="NCBI Taxonomy" id="355930"/>
    <lineage>
        <taxon>Bacteria</taxon>
        <taxon>Bacillati</taxon>
        <taxon>Actinomycetota</taxon>
        <taxon>Actinomycetes</taxon>
        <taxon>Micrococcales</taxon>
        <taxon>Microbacteriaceae</taxon>
        <taxon>Microcella</taxon>
    </lineage>
</organism>